<dbReference type="SMART" id="SM00256">
    <property type="entry name" value="FBOX"/>
    <property type="match status" value="2"/>
</dbReference>
<reference evidence="2" key="1">
    <citation type="journal article" date="2008" name="Nat. Genet.">
        <title>The Pristionchus pacificus genome provides a unique perspective on nematode lifestyle and parasitism.</title>
        <authorList>
            <person name="Dieterich C."/>
            <person name="Clifton S.W."/>
            <person name="Schuster L.N."/>
            <person name="Chinwalla A."/>
            <person name="Delehaunty K."/>
            <person name="Dinkelacker I."/>
            <person name="Fulton L."/>
            <person name="Fulton R."/>
            <person name="Godfrey J."/>
            <person name="Minx P."/>
            <person name="Mitreva M."/>
            <person name="Roeseler W."/>
            <person name="Tian H."/>
            <person name="Witte H."/>
            <person name="Yang S.P."/>
            <person name="Wilson R.K."/>
            <person name="Sommer R.J."/>
        </authorList>
    </citation>
    <scope>NUCLEOTIDE SEQUENCE [LARGE SCALE GENOMIC DNA]</scope>
    <source>
        <strain evidence="2">PS312</strain>
    </source>
</reference>
<dbReference type="EnsemblMetazoa" id="PPA05217.1">
    <property type="protein sequence ID" value="PPA05217.1"/>
    <property type="gene ID" value="WBGene00094771"/>
</dbReference>
<accession>A0A2A6BGW5</accession>
<protein>
    <submittedName>
        <fullName evidence="1">F-box domain-containing protein</fullName>
    </submittedName>
</protein>
<organism evidence="1 2">
    <name type="scientific">Pristionchus pacificus</name>
    <name type="common">Parasitic nematode worm</name>
    <dbReference type="NCBI Taxonomy" id="54126"/>
    <lineage>
        <taxon>Eukaryota</taxon>
        <taxon>Metazoa</taxon>
        <taxon>Ecdysozoa</taxon>
        <taxon>Nematoda</taxon>
        <taxon>Chromadorea</taxon>
        <taxon>Rhabditida</taxon>
        <taxon>Rhabditina</taxon>
        <taxon>Diplogasteromorpha</taxon>
        <taxon>Diplogasteroidea</taxon>
        <taxon>Neodiplogasteridae</taxon>
        <taxon>Pristionchus</taxon>
    </lineage>
</organism>
<name>A0A2A6BGW5_PRIPA</name>
<dbReference type="SUPFAM" id="SSF81383">
    <property type="entry name" value="F-box domain"/>
    <property type="match status" value="2"/>
</dbReference>
<evidence type="ECO:0000313" key="2">
    <source>
        <dbReference type="Proteomes" id="UP000005239"/>
    </source>
</evidence>
<dbReference type="CDD" id="cd09917">
    <property type="entry name" value="F-box_SF"/>
    <property type="match status" value="2"/>
</dbReference>
<dbReference type="Proteomes" id="UP000005239">
    <property type="component" value="Unassembled WGS sequence"/>
</dbReference>
<dbReference type="InterPro" id="IPR001810">
    <property type="entry name" value="F-box_dom"/>
</dbReference>
<dbReference type="AlphaFoldDB" id="A0A2A6BGW5"/>
<dbReference type="InterPro" id="IPR036047">
    <property type="entry name" value="F-box-like_dom_sf"/>
</dbReference>
<reference evidence="1" key="2">
    <citation type="submission" date="2022-06" db="UniProtKB">
        <authorList>
            <consortium name="EnsemblMetazoa"/>
        </authorList>
    </citation>
    <scope>IDENTIFICATION</scope>
    <source>
        <strain evidence="1">PS312</strain>
    </source>
</reference>
<keyword evidence="2" id="KW-1185">Reference proteome</keyword>
<sequence>MMTSTCNFKLQHLRLSSLVKMSYQEKCDFEVSVEELNDSTLKYKVMMGKIPDDPINREEVHSADQLKDLDPLFFAQLRIIAFSLSDEEKIILNFIDAVRPFMFVFVKTEQMTINKPYLEKILKSGRKKMLSKLETALEYLTMHVDVVFHPTLMKFMGVTENVDGKYIADNGVQSFLDLPDEMIERIFFHLDLVARCKMRGMSRRMYGIDDRVERSLENRSKLIIYDWGTSVSMRMIRDSRANPGSQGVKSDDFSPDKSISHLHRLLEIFNFEHIKVTTNSKELLNVFDGIRTGFIEIPPLLLVNRDSFLDLPDEMIEKIFFHLDLVTRCRMRGMSRRMYGIDDRVERSLENRLKLTINNWGKRVRITARRNVGKKLEYLPLDQSISIIHRLLNIYNFETIKVTTKSKELLNVFDGIRTGVLKIPPLSLKNRDRVEDDISSHFNRSTICNLMKNSDIVNINRICKNLNVDDLKHIYEACWSNSYYSVTAKNCDNFYGIDLGLPRAMLFEFVNEFELHDESRAYFSGLNWNIWAKEEEQLEIRVKIVRDYCCHCPDKRCNELNRITIHKIGSEKKYPNIMIDQLIDFNLYCEVQYDDFD</sequence>
<dbReference type="Pfam" id="PF00646">
    <property type="entry name" value="F-box"/>
    <property type="match status" value="2"/>
</dbReference>
<gene>
    <name evidence="1" type="primary">WBGene00094771</name>
</gene>
<evidence type="ECO:0000313" key="1">
    <source>
        <dbReference type="EnsemblMetazoa" id="PPA05217.1"/>
    </source>
</evidence>
<dbReference type="PROSITE" id="PS50181">
    <property type="entry name" value="FBOX"/>
    <property type="match status" value="2"/>
</dbReference>
<proteinExistence type="predicted"/>
<accession>A0A8R1U4R5</accession>